<gene>
    <name evidence="11" type="ORF">CEUSTIGMA_g2152.t1</name>
</gene>
<name>A0A250WV33_9CHLO</name>
<dbReference type="STRING" id="1157962.A0A250WV33"/>
<dbReference type="AlphaFoldDB" id="A0A250WV33"/>
<evidence type="ECO:0000256" key="2">
    <source>
        <dbReference type="ARBA" id="ARBA00004696"/>
    </source>
</evidence>
<dbReference type="InterPro" id="IPR013785">
    <property type="entry name" value="Aldolase_TIM"/>
</dbReference>
<dbReference type="UniPathway" id="UPA00035">
    <property type="reaction ID" value="UER00043"/>
</dbReference>
<dbReference type="GO" id="GO:0004640">
    <property type="term" value="F:phosphoribosylanthranilate isomerase activity"/>
    <property type="evidence" value="ECO:0007669"/>
    <property type="project" value="TreeGrafter"/>
</dbReference>
<dbReference type="Proteomes" id="UP000232323">
    <property type="component" value="Unassembled WGS sequence"/>
</dbReference>
<evidence type="ECO:0000256" key="3">
    <source>
        <dbReference type="ARBA" id="ARBA00012362"/>
    </source>
</evidence>
<keyword evidence="6" id="KW-0822">Tryptophan biosynthesis</keyword>
<dbReference type="NCBIfam" id="NF001372">
    <property type="entry name" value="PRK00278.1-4"/>
    <property type="match status" value="1"/>
</dbReference>
<evidence type="ECO:0000259" key="10">
    <source>
        <dbReference type="Pfam" id="PF00218"/>
    </source>
</evidence>
<dbReference type="NCBIfam" id="NF001377">
    <property type="entry name" value="PRK00278.2-4"/>
    <property type="match status" value="1"/>
</dbReference>
<dbReference type="InterPro" id="IPR001468">
    <property type="entry name" value="Indole-3-GlycerolPSynthase_CS"/>
</dbReference>
<dbReference type="HAMAP" id="MF_00134_B">
    <property type="entry name" value="IGPS_B"/>
    <property type="match status" value="1"/>
</dbReference>
<dbReference type="PANTHER" id="PTHR22854">
    <property type="entry name" value="TRYPTOPHAN BIOSYNTHESIS PROTEIN"/>
    <property type="match status" value="1"/>
</dbReference>
<dbReference type="GO" id="GO:0004425">
    <property type="term" value="F:indole-3-glycerol-phosphate synthase activity"/>
    <property type="evidence" value="ECO:0007669"/>
    <property type="project" value="UniProtKB-EC"/>
</dbReference>
<evidence type="ECO:0000256" key="4">
    <source>
        <dbReference type="ARBA" id="ARBA00022605"/>
    </source>
</evidence>
<dbReference type="PROSITE" id="PS00614">
    <property type="entry name" value="IGPS"/>
    <property type="match status" value="1"/>
</dbReference>
<feature type="region of interest" description="Disordered" evidence="9">
    <location>
        <begin position="36"/>
        <end position="58"/>
    </location>
</feature>
<comment type="pathway">
    <text evidence="2">Amino-acid biosynthesis; L-tryptophan biosynthesis; L-tryptophan from chorismate: step 4/5.</text>
</comment>
<proteinExistence type="inferred from homology"/>
<dbReference type="InterPro" id="IPR011060">
    <property type="entry name" value="RibuloseP-bd_barrel"/>
</dbReference>
<reference evidence="11 12" key="1">
    <citation type="submission" date="2017-08" db="EMBL/GenBank/DDBJ databases">
        <title>Acidophilic green algal genome provides insights into adaptation to an acidic environment.</title>
        <authorList>
            <person name="Hirooka S."/>
            <person name="Hirose Y."/>
            <person name="Kanesaki Y."/>
            <person name="Higuchi S."/>
            <person name="Fujiwara T."/>
            <person name="Onuma R."/>
            <person name="Era A."/>
            <person name="Ohbayashi R."/>
            <person name="Uzuka A."/>
            <person name="Nozaki H."/>
            <person name="Yoshikawa H."/>
            <person name="Miyagishima S.Y."/>
        </authorList>
    </citation>
    <scope>NUCLEOTIDE SEQUENCE [LARGE SCALE GENOMIC DNA]</scope>
    <source>
        <strain evidence="11 12">NIES-2499</strain>
    </source>
</reference>
<keyword evidence="8" id="KW-0456">Lyase</keyword>
<evidence type="ECO:0000313" key="11">
    <source>
        <dbReference type="EMBL" id="GAX74704.1"/>
    </source>
</evidence>
<evidence type="ECO:0000256" key="7">
    <source>
        <dbReference type="ARBA" id="ARBA00023141"/>
    </source>
</evidence>
<sequence length="347" mass="38005">MKTLFKSSNNTTGFKRPCRGNKLKLRTVSVRSTSMTEQVDKDGVSIRRRPPSGGDRQACGPFDFRVTGLDDNKPRNILEEIVWWKAKEIDYMREKQSLALLKAMVNSAPPARDFKAAIMKKAGETGKPGLIAEVKKASPSKGVIQPDFDPVRIAKAYEEGGAACLSVLTDEKFFQGSFDNLRLIRAAGVQCPLLCKEFVVEAYQVFKGRACGADAVLLIASVLPNQDMAYLMKVAASLNMQCLIEVHSVEELERMLLLPDIEKNILGINNRDLQTFKVDLANTKNIMDSEAGKQVKERGILMVGESGIFTPDDVAFVQNAGVGAILVGESLVKQGDPALGIKQLLTL</sequence>
<evidence type="ECO:0000256" key="5">
    <source>
        <dbReference type="ARBA" id="ARBA00022793"/>
    </source>
</evidence>
<evidence type="ECO:0000256" key="9">
    <source>
        <dbReference type="SAM" id="MobiDB-lite"/>
    </source>
</evidence>
<dbReference type="SUPFAM" id="SSF51366">
    <property type="entry name" value="Ribulose-phoshate binding barrel"/>
    <property type="match status" value="1"/>
</dbReference>
<dbReference type="PANTHER" id="PTHR22854:SF2">
    <property type="entry name" value="INDOLE-3-GLYCEROL-PHOSPHATE SYNTHASE"/>
    <property type="match status" value="1"/>
</dbReference>
<dbReference type="InterPro" id="IPR045186">
    <property type="entry name" value="Indole-3-glycerol_P_synth"/>
</dbReference>
<dbReference type="FunFam" id="3.20.20.70:FF:000024">
    <property type="entry name" value="Indole-3-glycerol phosphate synthase"/>
    <property type="match status" value="1"/>
</dbReference>
<dbReference type="EMBL" id="BEGY01000008">
    <property type="protein sequence ID" value="GAX74704.1"/>
    <property type="molecule type" value="Genomic_DNA"/>
</dbReference>
<organism evidence="11 12">
    <name type="scientific">Chlamydomonas eustigma</name>
    <dbReference type="NCBI Taxonomy" id="1157962"/>
    <lineage>
        <taxon>Eukaryota</taxon>
        <taxon>Viridiplantae</taxon>
        <taxon>Chlorophyta</taxon>
        <taxon>core chlorophytes</taxon>
        <taxon>Chlorophyceae</taxon>
        <taxon>CS clade</taxon>
        <taxon>Chlamydomonadales</taxon>
        <taxon>Chlamydomonadaceae</taxon>
        <taxon>Chlamydomonas</taxon>
    </lineage>
</organism>
<accession>A0A250WV33</accession>
<keyword evidence="5" id="KW-0210">Decarboxylase</keyword>
<keyword evidence="12" id="KW-1185">Reference proteome</keyword>
<comment type="catalytic activity">
    <reaction evidence="1">
        <text>1-(2-carboxyphenylamino)-1-deoxy-D-ribulose 5-phosphate + H(+) = (1S,2R)-1-C-(indol-3-yl)glycerol 3-phosphate + CO2 + H2O</text>
        <dbReference type="Rhea" id="RHEA:23476"/>
        <dbReference type="ChEBI" id="CHEBI:15377"/>
        <dbReference type="ChEBI" id="CHEBI:15378"/>
        <dbReference type="ChEBI" id="CHEBI:16526"/>
        <dbReference type="ChEBI" id="CHEBI:58613"/>
        <dbReference type="ChEBI" id="CHEBI:58866"/>
        <dbReference type="EC" id="4.1.1.48"/>
    </reaction>
</comment>
<keyword evidence="7" id="KW-0057">Aromatic amino acid biosynthesis</keyword>
<evidence type="ECO:0000256" key="1">
    <source>
        <dbReference type="ARBA" id="ARBA00001633"/>
    </source>
</evidence>
<comment type="caution">
    <text evidence="11">The sequence shown here is derived from an EMBL/GenBank/DDBJ whole genome shotgun (WGS) entry which is preliminary data.</text>
</comment>
<dbReference type="EC" id="4.1.1.48" evidence="3"/>
<dbReference type="Pfam" id="PF00218">
    <property type="entry name" value="IGPS"/>
    <property type="match status" value="1"/>
</dbReference>
<dbReference type="Gene3D" id="3.20.20.70">
    <property type="entry name" value="Aldolase class I"/>
    <property type="match status" value="1"/>
</dbReference>
<dbReference type="CDD" id="cd00331">
    <property type="entry name" value="IGPS"/>
    <property type="match status" value="1"/>
</dbReference>
<evidence type="ECO:0000256" key="6">
    <source>
        <dbReference type="ARBA" id="ARBA00022822"/>
    </source>
</evidence>
<dbReference type="GO" id="GO:0000162">
    <property type="term" value="P:L-tryptophan biosynthetic process"/>
    <property type="evidence" value="ECO:0007669"/>
    <property type="project" value="UniProtKB-UniPathway"/>
</dbReference>
<protein>
    <recommendedName>
        <fullName evidence="3">indole-3-glycerol-phosphate synthase</fullName>
        <ecNumber evidence="3">4.1.1.48</ecNumber>
    </recommendedName>
</protein>
<dbReference type="OrthoDB" id="524799at2759"/>
<evidence type="ECO:0000313" key="12">
    <source>
        <dbReference type="Proteomes" id="UP000232323"/>
    </source>
</evidence>
<feature type="domain" description="Indole-3-glycerol phosphate synthase" evidence="10">
    <location>
        <begin position="78"/>
        <end position="344"/>
    </location>
</feature>
<dbReference type="InterPro" id="IPR013798">
    <property type="entry name" value="Indole-3-glycerol_P_synth_dom"/>
</dbReference>
<evidence type="ECO:0000256" key="8">
    <source>
        <dbReference type="ARBA" id="ARBA00023239"/>
    </source>
</evidence>
<keyword evidence="4" id="KW-0028">Amino-acid biosynthesis</keyword>